<protein>
    <submittedName>
        <fullName evidence="2">YgaB family protein</fullName>
    </submittedName>
</protein>
<evidence type="ECO:0000313" key="2">
    <source>
        <dbReference type="EMBL" id="MDA7026623.1"/>
    </source>
</evidence>
<keyword evidence="3" id="KW-1185">Reference proteome</keyword>
<proteinExistence type="predicted"/>
<comment type="caution">
    <text evidence="2">The sequence shown here is derived from an EMBL/GenBank/DDBJ whole genome shotgun (WGS) entry which is preliminary data.</text>
</comment>
<dbReference type="InterPro" id="IPR025572">
    <property type="entry name" value="YgaB"/>
</dbReference>
<dbReference type="EMBL" id="JAQKAB010000005">
    <property type="protein sequence ID" value="MDA7026623.1"/>
    <property type="molecule type" value="Genomic_DNA"/>
</dbReference>
<dbReference type="Proteomes" id="UP001211894">
    <property type="component" value="Unassembled WGS sequence"/>
</dbReference>
<accession>A0ABT4X2V3</accession>
<keyword evidence="1" id="KW-0175">Coiled coil</keyword>
<gene>
    <name evidence="2" type="ORF">PJ311_08370</name>
</gene>
<name>A0ABT4X2V3_9BACI</name>
<dbReference type="Pfam" id="PF14182">
    <property type="entry name" value="YgaB"/>
    <property type="match status" value="1"/>
</dbReference>
<feature type="coiled-coil region" evidence="1">
    <location>
        <begin position="21"/>
        <end position="48"/>
    </location>
</feature>
<evidence type="ECO:0000313" key="3">
    <source>
        <dbReference type="Proteomes" id="UP001211894"/>
    </source>
</evidence>
<dbReference type="RefSeq" id="WP_271340481.1">
    <property type="nucleotide sequence ID" value="NZ_JAQKAB010000005.1"/>
</dbReference>
<evidence type="ECO:0000256" key="1">
    <source>
        <dbReference type="SAM" id="Coils"/>
    </source>
</evidence>
<reference evidence="2 3" key="1">
    <citation type="submission" date="2023-01" db="EMBL/GenBank/DDBJ databases">
        <title>Bacillus changyiensis sp. nov., isolated from a coastal deposit.</title>
        <authorList>
            <person name="Xiao G."/>
            <person name="Lai Q."/>
            <person name="Hu Z."/>
            <person name="Shao Z."/>
        </authorList>
    </citation>
    <scope>NUCLEOTIDE SEQUENCE [LARGE SCALE GENOMIC DNA]</scope>
    <source>
        <strain evidence="2 3">CLL-7-23</strain>
    </source>
</reference>
<organism evidence="2 3">
    <name type="scientific">Bacillus changyiensis</name>
    <dbReference type="NCBI Taxonomy" id="3004103"/>
    <lineage>
        <taxon>Bacteria</taxon>
        <taxon>Bacillati</taxon>
        <taxon>Bacillota</taxon>
        <taxon>Bacilli</taxon>
        <taxon>Bacillales</taxon>
        <taxon>Bacillaceae</taxon>
        <taxon>Bacillus</taxon>
    </lineage>
</organism>
<sequence>MPKFENLVKGQMQIMDQLLFLQEEIERCQEIEKELLSLEKKAQLVSIQETIAEKRKDLAVIQDLFQKQTEQVIQAYQHIETASSP</sequence>